<keyword evidence="1" id="KW-0732">Signal</keyword>
<evidence type="ECO:0000313" key="3">
    <source>
        <dbReference type="Proteomes" id="UP000198287"/>
    </source>
</evidence>
<comment type="caution">
    <text evidence="2">The sequence shown here is derived from an EMBL/GenBank/DDBJ whole genome shotgun (WGS) entry which is preliminary data.</text>
</comment>
<organism evidence="2 3">
    <name type="scientific">Folsomia candida</name>
    <name type="common">Springtail</name>
    <dbReference type="NCBI Taxonomy" id="158441"/>
    <lineage>
        <taxon>Eukaryota</taxon>
        <taxon>Metazoa</taxon>
        <taxon>Ecdysozoa</taxon>
        <taxon>Arthropoda</taxon>
        <taxon>Hexapoda</taxon>
        <taxon>Collembola</taxon>
        <taxon>Entomobryomorpha</taxon>
        <taxon>Isotomoidea</taxon>
        <taxon>Isotomidae</taxon>
        <taxon>Proisotominae</taxon>
        <taxon>Folsomia</taxon>
    </lineage>
</organism>
<dbReference type="Proteomes" id="UP000198287">
    <property type="component" value="Unassembled WGS sequence"/>
</dbReference>
<name>A0A226DQY0_FOLCA</name>
<gene>
    <name evidence="2" type="ORF">Fcan01_18346</name>
</gene>
<accession>A0A226DQY0</accession>
<sequence length="186" mass="19257">MASSWLYFASITLVIATYVVSLNIPSIVIPTTILPPTSSGSSLLDTIGQYSSGASNLACEVNPTGLLCNTSVSTGHKIIQNLPADATIRPCSVFLASPHCCAQFCPPGVGGRCDLETGACFCNPSGVPNACQLLLQTETYSTDGMNSNDLALLGICKEKCKSNPNNCTKAAAATDGIVGTVCFCYC</sequence>
<feature type="signal peptide" evidence="1">
    <location>
        <begin position="1"/>
        <end position="21"/>
    </location>
</feature>
<dbReference type="AlphaFoldDB" id="A0A226DQY0"/>
<evidence type="ECO:0000313" key="2">
    <source>
        <dbReference type="EMBL" id="OXA47077.1"/>
    </source>
</evidence>
<feature type="chain" id="PRO_5013325140" evidence="1">
    <location>
        <begin position="22"/>
        <end position="186"/>
    </location>
</feature>
<evidence type="ECO:0000256" key="1">
    <source>
        <dbReference type="SAM" id="SignalP"/>
    </source>
</evidence>
<reference evidence="2 3" key="1">
    <citation type="submission" date="2015-12" db="EMBL/GenBank/DDBJ databases">
        <title>The genome of Folsomia candida.</title>
        <authorList>
            <person name="Faddeeva A."/>
            <person name="Derks M.F."/>
            <person name="Anvar Y."/>
            <person name="Smit S."/>
            <person name="Van Straalen N."/>
            <person name="Roelofs D."/>
        </authorList>
    </citation>
    <scope>NUCLEOTIDE SEQUENCE [LARGE SCALE GENOMIC DNA]</scope>
    <source>
        <strain evidence="2 3">VU population</strain>
        <tissue evidence="2">Whole body</tissue>
    </source>
</reference>
<keyword evidence="3" id="KW-1185">Reference proteome</keyword>
<proteinExistence type="predicted"/>
<protein>
    <submittedName>
        <fullName evidence="2">Uncharacterized protein</fullName>
    </submittedName>
</protein>
<dbReference type="EMBL" id="LNIX01000014">
    <property type="protein sequence ID" value="OXA47077.1"/>
    <property type="molecule type" value="Genomic_DNA"/>
</dbReference>